<evidence type="ECO:0000313" key="1">
    <source>
        <dbReference type="EMBL" id="RGD55516.1"/>
    </source>
</evidence>
<dbReference type="RefSeq" id="WP_117492876.1">
    <property type="nucleotide sequence ID" value="NZ_QVIG01000003.1"/>
</dbReference>
<evidence type="ECO:0000313" key="2">
    <source>
        <dbReference type="Proteomes" id="UP000263377"/>
    </source>
</evidence>
<comment type="caution">
    <text evidence="1">The sequence shown here is derived from an EMBL/GenBank/DDBJ whole genome shotgun (WGS) entry which is preliminary data.</text>
</comment>
<keyword evidence="2" id="KW-1185">Reference proteome</keyword>
<protein>
    <submittedName>
        <fullName evidence="1">Uncharacterized protein</fullName>
    </submittedName>
</protein>
<dbReference type="EMBL" id="QVIG01000003">
    <property type="protein sequence ID" value="RGD55516.1"/>
    <property type="molecule type" value="Genomic_DNA"/>
</dbReference>
<proteinExistence type="predicted"/>
<name>A0A372ZI62_9ACTN</name>
<dbReference type="Proteomes" id="UP000263377">
    <property type="component" value="Unassembled WGS sequence"/>
</dbReference>
<dbReference type="AlphaFoldDB" id="A0A372ZI62"/>
<organism evidence="1 2">
    <name type="scientific">Kitasatospora xanthocidica</name>
    <dbReference type="NCBI Taxonomy" id="83382"/>
    <lineage>
        <taxon>Bacteria</taxon>
        <taxon>Bacillati</taxon>
        <taxon>Actinomycetota</taxon>
        <taxon>Actinomycetes</taxon>
        <taxon>Kitasatosporales</taxon>
        <taxon>Streptomycetaceae</taxon>
        <taxon>Kitasatospora</taxon>
    </lineage>
</organism>
<sequence>MPHKPRRRAGGFAEVLAALPPKEEHEYWNLDDPLASGGFVDAGGRYWRLARGPVDRRLAKRLAVDADEMTLGLWGRLHEASPGVFVPALLTPEERPAAWLDASALEYLAYEFRASGDRTLLYLVVRC</sequence>
<accession>A0A372ZI62</accession>
<gene>
    <name evidence="1" type="ORF">DR950_39865</name>
</gene>
<reference evidence="1 2" key="1">
    <citation type="submission" date="2018-08" db="EMBL/GenBank/DDBJ databases">
        <title>Diversity &amp; Physiological Properties of Lignin-Decomposing Actinobacteria from Soil.</title>
        <authorList>
            <person name="Roh S.G."/>
            <person name="Kim S.B."/>
        </authorList>
    </citation>
    <scope>NUCLEOTIDE SEQUENCE [LARGE SCALE GENOMIC DNA]</scope>
    <source>
        <strain evidence="1 2">MMS17-GH009</strain>
    </source>
</reference>